<name>A0AAU7FAK7_9NEIS</name>
<reference evidence="2" key="1">
    <citation type="submission" date="2024-05" db="EMBL/GenBank/DDBJ databases">
        <authorList>
            <person name="Yang L."/>
            <person name="Pan L."/>
        </authorList>
    </citation>
    <scope>NUCLEOTIDE SEQUENCE</scope>
    <source>
        <strain evidence="2">FCG-7</strain>
    </source>
</reference>
<dbReference type="InterPro" id="IPR032710">
    <property type="entry name" value="NTF2-like_dom_sf"/>
</dbReference>
<protein>
    <submittedName>
        <fullName evidence="2">Nuclear transport factor 2 family protein</fullName>
    </submittedName>
</protein>
<dbReference type="SUPFAM" id="SSF54427">
    <property type="entry name" value="NTF2-like"/>
    <property type="match status" value="1"/>
</dbReference>
<dbReference type="Pfam" id="PF12680">
    <property type="entry name" value="SnoaL_2"/>
    <property type="match status" value="1"/>
</dbReference>
<dbReference type="KEGG" id="cmav:ABHF33_01400"/>
<accession>A0AAU7FAK7</accession>
<proteinExistence type="predicted"/>
<feature type="domain" description="SnoaL-like" evidence="1">
    <location>
        <begin position="12"/>
        <end position="108"/>
    </location>
</feature>
<dbReference type="RefSeq" id="WP_348945290.1">
    <property type="nucleotide sequence ID" value="NZ_CP157355.1"/>
</dbReference>
<dbReference type="Gene3D" id="3.10.450.50">
    <property type="match status" value="1"/>
</dbReference>
<dbReference type="EMBL" id="CP157355">
    <property type="protein sequence ID" value="XBM00967.1"/>
    <property type="molecule type" value="Genomic_DNA"/>
</dbReference>
<sequence length="142" mass="16287">MMPIKIDELLAWYEGICPEILDQVADFYQPQARFKDPFNDVVGQAAIRGIFAHMFATTTNPRFMIGERLVQGQQAFVTWVFAFELKGKNYRIEGGSHLVFGDDGRVLNHRDYWDAAEELLQKLPVIGWPIRCLRGLFAVHGE</sequence>
<dbReference type="AlphaFoldDB" id="A0AAU7FAK7"/>
<evidence type="ECO:0000313" key="2">
    <source>
        <dbReference type="EMBL" id="XBM00967.1"/>
    </source>
</evidence>
<evidence type="ECO:0000259" key="1">
    <source>
        <dbReference type="Pfam" id="PF12680"/>
    </source>
</evidence>
<dbReference type="InterPro" id="IPR037401">
    <property type="entry name" value="SnoaL-like"/>
</dbReference>
<organism evidence="2">
    <name type="scientific">Chitinibacter mangrovi</name>
    <dbReference type="NCBI Taxonomy" id="3153927"/>
    <lineage>
        <taxon>Bacteria</taxon>
        <taxon>Pseudomonadati</taxon>
        <taxon>Pseudomonadota</taxon>
        <taxon>Betaproteobacteria</taxon>
        <taxon>Neisseriales</taxon>
        <taxon>Chitinibacteraceae</taxon>
        <taxon>Chitinibacter</taxon>
    </lineage>
</organism>
<gene>
    <name evidence="2" type="ORF">ABHF33_01400</name>
</gene>